<evidence type="ECO:0000313" key="4">
    <source>
        <dbReference type="Proteomes" id="UP001595616"/>
    </source>
</evidence>
<dbReference type="PANTHER" id="PTHR30203">
    <property type="entry name" value="OUTER MEMBRANE CATION EFFLUX PROTEIN"/>
    <property type="match status" value="1"/>
</dbReference>
<gene>
    <name evidence="3" type="ORF">ACFOOI_05240</name>
</gene>
<dbReference type="SUPFAM" id="SSF56954">
    <property type="entry name" value="Outer membrane efflux proteins (OEP)"/>
    <property type="match status" value="1"/>
</dbReference>
<evidence type="ECO:0000313" key="3">
    <source>
        <dbReference type="EMBL" id="MFC3810048.1"/>
    </source>
</evidence>
<dbReference type="InterPro" id="IPR010131">
    <property type="entry name" value="MdtP/NodT-like"/>
</dbReference>
<dbReference type="RefSeq" id="WP_379835820.1">
    <property type="nucleotide sequence ID" value="NZ_JBHRYQ010000001.1"/>
</dbReference>
<comment type="caution">
    <text evidence="3">The sequence shown here is derived from an EMBL/GenBank/DDBJ whole genome shotgun (WGS) entry which is preliminary data.</text>
</comment>
<evidence type="ECO:0000256" key="1">
    <source>
        <dbReference type="SAM" id="Coils"/>
    </source>
</evidence>
<accession>A0ABV7YRR2</accession>
<keyword evidence="2" id="KW-0732">Signal</keyword>
<proteinExistence type="predicted"/>
<feature type="chain" id="PRO_5045613039" evidence="2">
    <location>
        <begin position="20"/>
        <end position="393"/>
    </location>
</feature>
<dbReference type="Gene3D" id="1.20.1600.10">
    <property type="entry name" value="Outer membrane efflux proteins (OEP)"/>
    <property type="match status" value="1"/>
</dbReference>
<dbReference type="EMBL" id="JBHRYQ010000001">
    <property type="protein sequence ID" value="MFC3810048.1"/>
    <property type="molecule type" value="Genomic_DNA"/>
</dbReference>
<reference evidence="4" key="1">
    <citation type="journal article" date="2019" name="Int. J. Syst. Evol. Microbiol.">
        <title>The Global Catalogue of Microorganisms (GCM) 10K type strain sequencing project: providing services to taxonomists for standard genome sequencing and annotation.</title>
        <authorList>
            <consortium name="The Broad Institute Genomics Platform"/>
            <consortium name="The Broad Institute Genome Sequencing Center for Infectious Disease"/>
            <person name="Wu L."/>
            <person name="Ma J."/>
        </authorList>
    </citation>
    <scope>NUCLEOTIDE SEQUENCE [LARGE SCALE GENOMIC DNA]</scope>
    <source>
        <strain evidence="4">CECT 7956</strain>
    </source>
</reference>
<dbReference type="Proteomes" id="UP001595616">
    <property type="component" value="Unassembled WGS sequence"/>
</dbReference>
<sequence length="393" mass="45143">MYKISKLIVLICLSFGLKAQDLSLEKLIDIGIKNNKDIEASIKKIDLQKTLINTAYEVPKTNIELQVGSIQNPGIVDYSLSAAQFFELPKVYQLKKQYQQALVSESEAFSKLAITDLKYRISLAYFELGYFERLKGLYKQETSKLYDLEKVYQRRFEEGESDLANVLAIGLKIKEFGIKIKTLEQLEEEQKSKLKVLTFTTSLPQLSFIDADFSKTIASSKISNSRLEILNSQVITAENNMLVEKSKLMPSLKLGAINQSMFGYRNQFIGIAGVEIPIFRKAMQARVDGAKIQKDILETEYVSLENQIKNEVDLTLKWIASDREKVSELETEILPKSETLMDISNKKYKAGAIEYLDWYLYYNQFLGYKTEQIQLLRDLNQRVSLLKFLTENE</sequence>
<protein>
    <submittedName>
        <fullName evidence="3">TolC family protein</fullName>
    </submittedName>
</protein>
<keyword evidence="4" id="KW-1185">Reference proteome</keyword>
<name>A0ABV7YRR2_9BACT</name>
<evidence type="ECO:0000256" key="2">
    <source>
        <dbReference type="SAM" id="SignalP"/>
    </source>
</evidence>
<keyword evidence="1" id="KW-0175">Coiled coil</keyword>
<organism evidence="3 4">
    <name type="scientific">Lacihabitans lacunae</name>
    <dbReference type="NCBI Taxonomy" id="1028214"/>
    <lineage>
        <taxon>Bacteria</taxon>
        <taxon>Pseudomonadati</taxon>
        <taxon>Bacteroidota</taxon>
        <taxon>Cytophagia</taxon>
        <taxon>Cytophagales</taxon>
        <taxon>Leadbetterellaceae</taxon>
        <taxon>Lacihabitans</taxon>
    </lineage>
</organism>
<feature type="coiled-coil region" evidence="1">
    <location>
        <begin position="280"/>
        <end position="314"/>
    </location>
</feature>
<feature type="signal peptide" evidence="2">
    <location>
        <begin position="1"/>
        <end position="19"/>
    </location>
</feature>